<evidence type="ECO:0000256" key="1">
    <source>
        <dbReference type="ARBA" id="ARBA00001957"/>
    </source>
</evidence>
<dbReference type="Pfam" id="PF00550">
    <property type="entry name" value="PP-binding"/>
    <property type="match status" value="1"/>
</dbReference>
<name>A0A9W4QTF7_9GAMM</name>
<dbReference type="FunFam" id="1.10.1200.10:FF:000005">
    <property type="entry name" value="Nonribosomal peptide synthetase 1"/>
    <property type="match status" value="1"/>
</dbReference>
<dbReference type="InterPro" id="IPR036736">
    <property type="entry name" value="ACP-like_sf"/>
</dbReference>
<dbReference type="Pfam" id="PF00501">
    <property type="entry name" value="AMP-binding"/>
    <property type="match status" value="2"/>
</dbReference>
<dbReference type="Gene3D" id="3.30.559.30">
    <property type="entry name" value="Nonribosomal peptide synthetase, condensation domain"/>
    <property type="match status" value="2"/>
</dbReference>
<dbReference type="GO" id="GO:0016874">
    <property type="term" value="F:ligase activity"/>
    <property type="evidence" value="ECO:0007669"/>
    <property type="project" value="UniProtKB-KW"/>
</dbReference>
<dbReference type="GO" id="GO:0043041">
    <property type="term" value="P:amino acid activation for nonribosomal peptide biosynthetic process"/>
    <property type="evidence" value="ECO:0007669"/>
    <property type="project" value="TreeGrafter"/>
</dbReference>
<dbReference type="CDD" id="cd19531">
    <property type="entry name" value="LCL_NRPS-like"/>
    <property type="match status" value="2"/>
</dbReference>
<keyword evidence="6" id="KW-0436">Ligase</keyword>
<dbReference type="PANTHER" id="PTHR45527:SF1">
    <property type="entry name" value="FATTY ACID SYNTHASE"/>
    <property type="match status" value="1"/>
</dbReference>
<dbReference type="Gene3D" id="3.40.50.150">
    <property type="entry name" value="Vaccinia Virus protein VP39"/>
    <property type="match status" value="1"/>
</dbReference>
<dbReference type="Gene3D" id="3.30.300.30">
    <property type="match status" value="2"/>
</dbReference>
<dbReference type="SUPFAM" id="SSF53335">
    <property type="entry name" value="S-adenosyl-L-methionine-dependent methyltransferases"/>
    <property type="match status" value="1"/>
</dbReference>
<dbReference type="SMART" id="SM00823">
    <property type="entry name" value="PKS_PP"/>
    <property type="match status" value="1"/>
</dbReference>
<dbReference type="SUPFAM" id="SSF52777">
    <property type="entry name" value="CoA-dependent acyltransferases"/>
    <property type="match status" value="4"/>
</dbReference>
<organism evidence="6 7">
    <name type="scientific">Pseudoalteromonas holothuriae</name>
    <dbReference type="NCBI Taxonomy" id="2963714"/>
    <lineage>
        <taxon>Bacteria</taxon>
        <taxon>Pseudomonadati</taxon>
        <taxon>Pseudomonadota</taxon>
        <taxon>Gammaproteobacteria</taxon>
        <taxon>Alteromonadales</taxon>
        <taxon>Pseudoalteromonadaceae</taxon>
        <taxon>Pseudoalteromonas</taxon>
    </lineage>
</organism>
<dbReference type="PANTHER" id="PTHR45527">
    <property type="entry name" value="NONRIBOSOMAL PEPTIDE SYNTHETASE"/>
    <property type="match status" value="1"/>
</dbReference>
<evidence type="ECO:0000313" key="6">
    <source>
        <dbReference type="EMBL" id="CAH9052410.1"/>
    </source>
</evidence>
<keyword evidence="7" id="KW-1185">Reference proteome</keyword>
<dbReference type="InterPro" id="IPR009081">
    <property type="entry name" value="PP-bd_ACP"/>
</dbReference>
<dbReference type="InterPro" id="IPR024011">
    <property type="entry name" value="Biosynth_lucif-like_mOase_dom"/>
</dbReference>
<protein>
    <submittedName>
        <fullName evidence="6">D-alanine--D-alanyl carrier protein ligase</fullName>
        <ecNumber evidence="6">6.2.1.54</ecNumber>
    </submittedName>
</protein>
<dbReference type="Pfam" id="PF00668">
    <property type="entry name" value="Condensation"/>
    <property type="match status" value="2"/>
</dbReference>
<dbReference type="InterPro" id="IPR013217">
    <property type="entry name" value="Methyltransf_12"/>
</dbReference>
<dbReference type="GO" id="GO:0031177">
    <property type="term" value="F:phosphopantetheine binding"/>
    <property type="evidence" value="ECO:0007669"/>
    <property type="project" value="InterPro"/>
</dbReference>
<dbReference type="GO" id="GO:0005737">
    <property type="term" value="C:cytoplasm"/>
    <property type="evidence" value="ECO:0007669"/>
    <property type="project" value="TreeGrafter"/>
</dbReference>
<dbReference type="FunFam" id="3.40.50.980:FF:000001">
    <property type="entry name" value="Non-ribosomal peptide synthetase"/>
    <property type="match status" value="1"/>
</dbReference>
<dbReference type="SUPFAM" id="SSF51679">
    <property type="entry name" value="Bacterial luciferase-like"/>
    <property type="match status" value="1"/>
</dbReference>
<dbReference type="PROSITE" id="PS00455">
    <property type="entry name" value="AMP_BINDING"/>
    <property type="match status" value="1"/>
</dbReference>
<dbReference type="NCBIfam" id="TIGR04020">
    <property type="entry name" value="seco_metab_LLM"/>
    <property type="match status" value="1"/>
</dbReference>
<dbReference type="InterPro" id="IPR000873">
    <property type="entry name" value="AMP-dep_synth/lig_dom"/>
</dbReference>
<evidence type="ECO:0000313" key="7">
    <source>
        <dbReference type="Proteomes" id="UP001152467"/>
    </source>
</evidence>
<keyword evidence="2" id="KW-0596">Phosphopantetheine</keyword>
<evidence type="ECO:0000259" key="5">
    <source>
        <dbReference type="PROSITE" id="PS50075"/>
    </source>
</evidence>
<dbReference type="EMBL" id="CAMAPC010000003">
    <property type="protein sequence ID" value="CAH9052410.1"/>
    <property type="molecule type" value="Genomic_DNA"/>
</dbReference>
<dbReference type="Gene3D" id="1.10.10.1830">
    <property type="entry name" value="Non-ribosomal peptide synthase, adenylation domain"/>
    <property type="match status" value="1"/>
</dbReference>
<dbReference type="InterPro" id="IPR045851">
    <property type="entry name" value="AMP-bd_C_sf"/>
</dbReference>
<keyword evidence="4" id="KW-0677">Repeat</keyword>
<dbReference type="Pfam" id="PF08242">
    <property type="entry name" value="Methyltransf_12"/>
    <property type="match status" value="1"/>
</dbReference>
<keyword evidence="3" id="KW-0597">Phosphoprotein</keyword>
<dbReference type="InterPro" id="IPR042099">
    <property type="entry name" value="ANL_N_sf"/>
</dbReference>
<evidence type="ECO:0000256" key="4">
    <source>
        <dbReference type="ARBA" id="ARBA00022737"/>
    </source>
</evidence>
<dbReference type="Gene3D" id="3.30.559.10">
    <property type="entry name" value="Chloramphenicol acetyltransferase-like domain"/>
    <property type="match status" value="2"/>
</dbReference>
<proteinExistence type="predicted"/>
<dbReference type="SUPFAM" id="SSF47336">
    <property type="entry name" value="ACP-like"/>
    <property type="match status" value="1"/>
</dbReference>
<accession>A0A9W4QTF7</accession>
<comment type="caution">
    <text evidence="6">The sequence shown here is derived from an EMBL/GenBank/DDBJ whole genome shotgun (WGS) entry which is preliminary data.</text>
</comment>
<comment type="cofactor">
    <cofactor evidence="1">
        <name>pantetheine 4'-phosphate</name>
        <dbReference type="ChEBI" id="CHEBI:47942"/>
    </cofactor>
</comment>
<dbReference type="InterPro" id="IPR020806">
    <property type="entry name" value="PKS_PP-bd"/>
</dbReference>
<dbReference type="InterPro" id="IPR029063">
    <property type="entry name" value="SAM-dependent_MTases_sf"/>
</dbReference>
<dbReference type="InterPro" id="IPR036661">
    <property type="entry name" value="Luciferase-like_sf"/>
</dbReference>
<dbReference type="Gene3D" id="3.40.50.12780">
    <property type="entry name" value="N-terminal domain of ligase-like"/>
    <property type="match status" value="1"/>
</dbReference>
<dbReference type="Gene3D" id="3.20.20.30">
    <property type="entry name" value="Luciferase-like domain"/>
    <property type="match status" value="1"/>
</dbReference>
<dbReference type="EC" id="6.2.1.54" evidence="6"/>
<dbReference type="SUPFAM" id="SSF56801">
    <property type="entry name" value="Acetyl-CoA synthetase-like"/>
    <property type="match status" value="2"/>
</dbReference>
<dbReference type="Pfam" id="PF00296">
    <property type="entry name" value="Bac_luciferase"/>
    <property type="match status" value="1"/>
</dbReference>
<reference evidence="6" key="1">
    <citation type="submission" date="2022-07" db="EMBL/GenBank/DDBJ databases">
        <authorList>
            <person name="Criscuolo A."/>
        </authorList>
    </citation>
    <scope>NUCLEOTIDE SEQUENCE</scope>
    <source>
        <strain evidence="6">CIP111854</strain>
    </source>
</reference>
<dbReference type="GO" id="GO:0009403">
    <property type="term" value="P:toxin biosynthetic process"/>
    <property type="evidence" value="ECO:0007669"/>
    <property type="project" value="UniProtKB-ARBA"/>
</dbReference>
<dbReference type="InterPro" id="IPR001242">
    <property type="entry name" value="Condensation_dom"/>
</dbReference>
<dbReference type="CDD" id="cd02440">
    <property type="entry name" value="AdoMet_MTases"/>
    <property type="match status" value="1"/>
</dbReference>
<dbReference type="InterPro" id="IPR011251">
    <property type="entry name" value="Luciferase-like_dom"/>
</dbReference>
<dbReference type="GO" id="GO:0016705">
    <property type="term" value="F:oxidoreductase activity, acting on paired donors, with incorporation or reduction of molecular oxygen"/>
    <property type="evidence" value="ECO:0007669"/>
    <property type="project" value="InterPro"/>
</dbReference>
<dbReference type="Gene3D" id="3.40.50.980">
    <property type="match status" value="2"/>
</dbReference>
<dbReference type="InterPro" id="IPR044894">
    <property type="entry name" value="TubC_N_sf"/>
</dbReference>
<gene>
    <name evidence="6" type="primary">dltA_2</name>
    <name evidence="6" type="ORF">PSECIP111854_00965</name>
</gene>
<evidence type="ECO:0000256" key="3">
    <source>
        <dbReference type="ARBA" id="ARBA00022553"/>
    </source>
</evidence>
<dbReference type="Proteomes" id="UP001152467">
    <property type="component" value="Unassembled WGS sequence"/>
</dbReference>
<dbReference type="InterPro" id="IPR041464">
    <property type="entry name" value="TubC_N"/>
</dbReference>
<dbReference type="PROSITE" id="PS50075">
    <property type="entry name" value="CARRIER"/>
    <property type="match status" value="1"/>
</dbReference>
<dbReference type="Pfam" id="PF18563">
    <property type="entry name" value="TubC_N"/>
    <property type="match status" value="1"/>
</dbReference>
<sequence length="2356" mass="266116">MQLQTLVNELNENGIYLFVSEGKLKAKSQPGAMTAEWAECIKEHKGALLEFFSTTENSDKVNLERVNRDGGCELSYSQQRLWFLDRLAEGTAAYNIPLVIQLDGELNAEFCQAALNNIVQRHESIRTCFREEDGQVRQFIQEHVDFSLKIVDLTSFSETLQQQHIEYQIADEAEQVFVLEQDLMLRSRLLKCHQQKHILLLTMHHIASDGWSLSIVIREFCELYNAAVEQRSAQLPTLNYQYVDHAAQQKKVMQTATAKGALNELTQSLKSAPRLHSLPLDKPRPTEQKYNGGVHRERLSGQLSARLQQVANEQGVSLFTVMETAFSVMLSRFSRSEEIVLGMPVANRTERSIEEVIGFFANTLVMAHKIDIQQSFCMLLKQHAKTISSTYSAQHIPFELLVEALNPDRELSYNPLFQIFIAFENASSDIELTGLQSKVLERHYESSKFDLSLYIKEIEDGIWCGWEFNSDLFDEQSIATFAQSYEHLLISFIENPDKPVASFAMLPAATCSAIRGPELALSERNVCEQIMGQALQIPTAEALVFEHQRFTYSELTEKVQHMCVILHQHGVSPGDRVGVYVDRKPEMLIAMLAIMSAGAAYVPLDPDYPDSRINYIVENASVSAVIVDSEQQNLPFSSQRKILTLSQLLEAVTDNNMPSISVPVDSPAYMIYTSGSTGNPKGVVVSHRNMINLFSALDVQLPLTSEQKTLLAVTSVSFDISVLELFWTLARGQRVVLLPKQNKLPLDVAHSELPDRHSGAGLNFSLYYFANDPKRSGDNKYRLLKEGALFADKCGFEAVWVPERHFHEFGGQFPNPSIAASALSLVTDNISLRAGSVVMPLHDPIRVAEDWSMIDNLSHGRAGLAITCGWHFNDFVFAPENYENRYEVMFESLEVVRNLWRGEGYPRLAGNGEQNEVKIRPLPIQSTIPVWITTAGNVETFKRAGRAGANLLTHILGQSPAELAEKIQVYKNARKEAGYDPDTGRVSVMVHTFVCDDMATAKRIAKAPFKEYLRSSIGLLKPFADAQGWGTDVDPEVLLEAGCERYFRTNALFGTVEHCAKLSLDLYNAGVDEIACLIDFGIEEETVIEHLLQIDQLHKLMAKRTKRDNKEQPSIAQMITREQVQWLQSTPSLAHLMLNEAGAKAAFSQLECLMLGGEYLAPSVLHALKPVFNGRLYNMYGPTETTVWSSVSEIKGESKIGLPLANTQFYLLDDALNIVPKGMIGELYIAGEGVTHGYFEQAALSAERYIPNPFDNANGQRLYRTGDLMRVRHDGVLDFCGRRDFQVKLRGYRIELGDIETALLNNPQVAQAVAAVRSDQNQNERLVGYVTAIKDSMVDGQLGEERVNSWQALYNETFIDDELVIAPHENFASWVSSYTDQAYPVKLMKEWIGNTVSRVPHQAQSKVLEIGVGTGLVLFRVAPNVSQYVGVDFAQNGLDFIRKHSVFLGQKSQCISLHQCPADQFHNHVEGQFDTIVLNSVIQYFPSAEYLHKVLEEATKRLRPGGTIFVGDVRHLQLHELFCSSVEIAKAQPETRLVQLKHRISERIANERELLLAPEFFKQLGLASITRVEVLVKCDLGHTEMSKYRYDVVLHTSEFVQAKTALIFEWQQDVFTVEQFAQLLDEHAFDIMTLDGVPHPLLEQDIAAHIKINNGKDNSTLNEQALHNESLYHNQTQALIEVAKQQGYSVSMHWDNEQAPQFASLQIKSQHSENLVTPRELTHKPAGKTINANNPLQSEQSLALIPALQRTAQQHLPEFMQPDTYIVVERWPYTANGKIDLARLPVPEAQIQQHREYVAPTNELETYLSELWCEILNLDVLGINDNFFEMGGRSLLAAQMLNRIKQRWQLELTVKALFENPTVAKLAKYMGQLDSTGQVSAIVKVDRDKPLPASDLQRGLWFDVHRGLDSTMYHMAMGLDLKGPFDIEIARDCLASLTDKHEILRCAFELEKGVLNLKLNTQLDIPLHVVDLSQTISSAKEQAMWQEFNRFKVAPFDLTNGPLVRLEIIKLDDNHHVLMYVIHHLISDGWSNRMLIAEFMEGYQKRVSGLPLDQEVLPIQYADYAHWMQQHFGAQKLNQQLNYWRDILSGAPALMPLPWDTLRTETVSDEGTVVNLSFDKHSVSRMREICNELAITPYMFCLATWQLLLSAWSDNSDILIGSPVSNRPTSELEKLVGYFVNTVVIRTQVDNELDWQGFMGNVKATTLDAYEHQDIPFSRVVEAISPERSASYMPIYQVGFSFESIRSLPEQLAGLEVAQLSEPETAAKYDLSVTLIEFEEQLQGTISFKLALFEKPTINMLKEQFCALAERLLERPHEPLSVLKSQVKDAFNQHKDARLVGKQQDRLQRLQSRKRR</sequence>
<evidence type="ECO:0000256" key="2">
    <source>
        <dbReference type="ARBA" id="ARBA00022450"/>
    </source>
</evidence>
<dbReference type="Gene3D" id="1.10.1200.10">
    <property type="entry name" value="ACP-like"/>
    <property type="match status" value="1"/>
</dbReference>
<dbReference type="InterPro" id="IPR023213">
    <property type="entry name" value="CAT-like_dom_sf"/>
</dbReference>
<feature type="domain" description="Carrier" evidence="5">
    <location>
        <begin position="1799"/>
        <end position="1874"/>
    </location>
</feature>
<dbReference type="InterPro" id="IPR020845">
    <property type="entry name" value="AMP-binding_CS"/>
</dbReference>